<dbReference type="GO" id="GO:0005737">
    <property type="term" value="C:cytoplasm"/>
    <property type="evidence" value="ECO:0007669"/>
    <property type="project" value="Ensembl"/>
</dbReference>
<protein>
    <recommendedName>
        <fullName evidence="3">deoxyribonuclease II</fullName>
        <ecNumber evidence="3">3.1.22.1</ecNumber>
    </recommendedName>
</protein>
<evidence type="ECO:0000313" key="5">
    <source>
        <dbReference type="Ensembl" id="ENSGALP00010036534.1"/>
    </source>
</evidence>
<dbReference type="GO" id="GO:0004531">
    <property type="term" value="F:deoxyribonuclease II activity"/>
    <property type="evidence" value="ECO:0000318"/>
    <property type="project" value="GO_Central"/>
</dbReference>
<name>A0A8V1A5E5_CHICK</name>
<evidence type="ECO:0000256" key="3">
    <source>
        <dbReference type="ARBA" id="ARBA00012036"/>
    </source>
</evidence>
<dbReference type="GO" id="GO:0006309">
    <property type="term" value="P:apoptotic DNA fragmentation"/>
    <property type="evidence" value="ECO:0000318"/>
    <property type="project" value="GO_Central"/>
</dbReference>
<evidence type="ECO:0000313" key="6">
    <source>
        <dbReference type="Proteomes" id="UP000000539"/>
    </source>
</evidence>
<proteinExistence type="evidence at protein level"/>
<comment type="similarity">
    <text evidence="2">Belongs to the DNase II family.</text>
</comment>
<gene>
    <name evidence="5" type="primary">DNASE2B</name>
</gene>
<dbReference type="Ensembl" id="ENSGALT00010059774.1">
    <property type="protein sequence ID" value="ENSGALP00010036534.1"/>
    <property type="gene ID" value="ENSGALG00010024505.1"/>
</dbReference>
<dbReference type="FunCoup" id="A0A8V1A5E5">
    <property type="interactions" value="80"/>
</dbReference>
<reference evidence="5" key="3">
    <citation type="submission" date="2025-09" db="UniProtKB">
        <authorList>
            <consortium name="Ensembl"/>
        </authorList>
    </citation>
    <scope>IDENTIFICATION</scope>
    <source>
        <strain evidence="5">broiler</strain>
    </source>
</reference>
<keyword evidence="4" id="KW-0378">Hydrolase</keyword>
<dbReference type="AlphaFoldDB" id="A0A8V1A5E5"/>
<dbReference type="OrthoDB" id="10261598at2759"/>
<reference evidence="5" key="2">
    <citation type="submission" date="2025-08" db="UniProtKB">
        <authorList>
            <consortium name="Ensembl"/>
        </authorList>
    </citation>
    <scope>IDENTIFICATION</scope>
    <source>
        <strain evidence="5">broiler</strain>
    </source>
</reference>
<dbReference type="CDD" id="cd09190">
    <property type="entry name" value="PLDc_DNaseII_beta_1"/>
    <property type="match status" value="1"/>
</dbReference>
<evidence type="ECO:0000256" key="4">
    <source>
        <dbReference type="ARBA" id="ARBA00022801"/>
    </source>
</evidence>
<reference evidence="5" key="1">
    <citation type="submission" date="2020-11" db="EMBL/GenBank/DDBJ databases">
        <title>Gallus gallus (Chicken) genome, bGalGal1, GRCg7b, maternal haplotype autosomes + Z &amp; W.</title>
        <authorList>
            <person name="Warren W."/>
            <person name="Formenti G."/>
            <person name="Fedrigo O."/>
            <person name="Haase B."/>
            <person name="Mountcastle J."/>
            <person name="Balacco J."/>
            <person name="Tracey A."/>
            <person name="Schneider V."/>
            <person name="Okimoto R."/>
            <person name="Cheng H."/>
            <person name="Hawken R."/>
            <person name="Howe K."/>
            <person name="Jarvis E.D."/>
        </authorList>
    </citation>
    <scope>NUCLEOTIDE SEQUENCE [LARGE SCALE GENOMIC DNA]</scope>
    <source>
        <strain evidence="5">Broiler</strain>
    </source>
</reference>
<evidence type="ECO:0000256" key="2">
    <source>
        <dbReference type="ARBA" id="ARBA00007527"/>
    </source>
</evidence>
<dbReference type="Pfam" id="PF03265">
    <property type="entry name" value="DNase_II"/>
    <property type="match status" value="1"/>
</dbReference>
<dbReference type="PANTHER" id="PTHR10858:SF2">
    <property type="entry name" value="DEOXYRIBONUCLEASE-2-BETA"/>
    <property type="match status" value="1"/>
</dbReference>
<keyword evidence="6" id="KW-1185">Reference proteome</keyword>
<dbReference type="InterPro" id="IPR004947">
    <property type="entry name" value="DNase_II"/>
</dbReference>
<dbReference type="PANTHER" id="PTHR10858">
    <property type="entry name" value="DEOXYRIBONUCLEASE II"/>
    <property type="match status" value="1"/>
</dbReference>
<evidence type="ECO:0000256" key="1">
    <source>
        <dbReference type="ARBA" id="ARBA00000447"/>
    </source>
</evidence>
<dbReference type="Proteomes" id="UP000000539">
    <property type="component" value="Chromosome 8"/>
</dbReference>
<keyword evidence="7" id="KW-1267">Proteomics identification</keyword>
<organism evidence="5 6">
    <name type="scientific">Gallus gallus</name>
    <name type="common">Chicken</name>
    <dbReference type="NCBI Taxonomy" id="9031"/>
    <lineage>
        <taxon>Eukaryota</taxon>
        <taxon>Metazoa</taxon>
        <taxon>Chordata</taxon>
        <taxon>Craniata</taxon>
        <taxon>Vertebrata</taxon>
        <taxon>Euteleostomi</taxon>
        <taxon>Archelosauria</taxon>
        <taxon>Archosauria</taxon>
        <taxon>Dinosauria</taxon>
        <taxon>Saurischia</taxon>
        <taxon>Theropoda</taxon>
        <taxon>Coelurosauria</taxon>
        <taxon>Aves</taxon>
        <taxon>Neognathae</taxon>
        <taxon>Galloanserae</taxon>
        <taxon>Galliformes</taxon>
        <taxon>Phasianidae</taxon>
        <taxon>Phasianinae</taxon>
        <taxon>Gallus</taxon>
    </lineage>
</organism>
<dbReference type="CDD" id="cd09192">
    <property type="entry name" value="PLDc_DNaseII_beta_2"/>
    <property type="match status" value="1"/>
</dbReference>
<dbReference type="EC" id="3.1.22.1" evidence="3"/>
<evidence type="ECO:0007829" key="7">
    <source>
        <dbReference type="PeptideAtlas" id="A0A8V1A5E5"/>
    </source>
</evidence>
<dbReference type="GeneTree" id="ENSGT00390000002634"/>
<sequence>MELRREKFDSSQGIPTGSRDLLEDFSQIERIIPALGNFQVQACPALTVPHAKMTASSVWCSPTLLLLLLFSPALWAAEISCRNEDGEAVDWFVLYKLPKHTKGGGTGLGLEYLYMDSLAQQWQLGRYLVNMTQGALGQTLGQLYKAYESKRNNTVYAIYNDEVPHSGSINGKRGHTKGFLLLDKSQGFWVIHSVPLFPPFPEDGYGYPASGESYGQTAICITFSYEQFIEIDQQMLSSNPEIYSCSLPDTFQADLPNLQKLCSGSRLPSGPLRRLSKLQSAHGEAFLHFAKSRSFVDDIYVAWVAQELKTDLLAESWQHSGQKLPSNCSLQYYVYNINLIGTPLNSTFHSILDHSKWSVSMKEEVQWTCIGDLNRAVEQAWRSGGFICTQNKHIYSAFRRLVINYESCNDASTWI</sequence>
<comment type="catalytic activity">
    <reaction evidence="1">
        <text>Endonucleolytic cleavage to nucleoside 3'-phosphates and 3'-phosphooligonucleotide end-products.</text>
        <dbReference type="EC" id="3.1.22.1"/>
    </reaction>
</comment>
<accession>A0A8V1A5E5</accession>
<dbReference type="GO" id="GO:0005576">
    <property type="term" value="C:extracellular region"/>
    <property type="evidence" value="ECO:0007669"/>
    <property type="project" value="Ensembl"/>
</dbReference>